<evidence type="ECO:0000259" key="6">
    <source>
        <dbReference type="Pfam" id="PF01979"/>
    </source>
</evidence>
<comment type="similarity">
    <text evidence="2">Belongs to the metallo-dependent hydrolases superfamily. Hydantoinase/dihydropyrimidinase family.</text>
</comment>
<keyword evidence="3" id="KW-0479">Metal-binding</keyword>
<evidence type="ECO:0000256" key="2">
    <source>
        <dbReference type="ARBA" id="ARBA00008829"/>
    </source>
</evidence>
<protein>
    <submittedName>
        <fullName evidence="7">Dihydropyrimidinase</fullName>
        <ecNumber evidence="7">3.5.2.2</ecNumber>
    </submittedName>
</protein>
<dbReference type="EC" id="3.5.2.2" evidence="7"/>
<dbReference type="GO" id="GO:0005829">
    <property type="term" value="C:cytosol"/>
    <property type="evidence" value="ECO:0007669"/>
    <property type="project" value="TreeGrafter"/>
</dbReference>
<accession>A0A7M2RHS5</accession>
<keyword evidence="4 7" id="KW-0378">Hydrolase</keyword>
<dbReference type="NCBIfam" id="TIGR02033">
    <property type="entry name" value="D-hydantoinase"/>
    <property type="match status" value="1"/>
</dbReference>
<sequence length="466" mass="52203">MIKLVKHGMIATESEVFEGDILIEDEKIRAVGHDLPEKDVDEVIDAAGKYVMPGAVDVHTHMDLQSGAYRAVDDFYDGTVAAACGGTTTIVDHMAFGPVGCSLWHQVKEYHRLADDKAVIDYGFHGVIQHVNDSVLKEMGEIAKKEGITSFKIYMTYDFMLKDDEIYQVLKQAKEDGIVIAVHCENDGVINYLRKKYVEEGCTQPKYHPLSRPARCEAEAIDRMLHISAMAGEAPLYIVHLSSKEGLLEVMKAKANHQKHFAAETCTQYLTLTDDIYQDPQEGLKAIMSPPLRKKEDNEALWQALTDNVIDTVGTDHCPFNFKKEKQAGANDFTKTPAGAPGVEERVRVMFSEGVVKGRITMPQMVKYLCTNPCRMYGLYPEKGTLLPGYDADLVILDPNKERTLTHADMHSAVDYTCYEGFHVKGDIDLVMQRGNVIVKDNKFLGKRGDGKYLKRHKSVLAEYDD</sequence>
<organism evidence="7 8">
    <name type="scientific">Blautia liquoris</name>
    <dbReference type="NCBI Taxonomy" id="2779518"/>
    <lineage>
        <taxon>Bacteria</taxon>
        <taxon>Bacillati</taxon>
        <taxon>Bacillota</taxon>
        <taxon>Clostridia</taxon>
        <taxon>Lachnospirales</taxon>
        <taxon>Lachnospiraceae</taxon>
        <taxon>Blautia</taxon>
    </lineage>
</organism>
<comment type="PTM">
    <text evidence="5">Carbamylation allows a single lysine to coordinate two divalent metal cations.</text>
</comment>
<evidence type="ECO:0000313" key="7">
    <source>
        <dbReference type="EMBL" id="QOV18890.1"/>
    </source>
</evidence>
<dbReference type="PANTHER" id="PTHR11647:SF1">
    <property type="entry name" value="COLLAPSIN RESPONSE MEDIATOR PROTEIN"/>
    <property type="match status" value="1"/>
</dbReference>
<feature type="modified residue" description="N6-carboxylysine" evidence="5">
    <location>
        <position position="152"/>
    </location>
</feature>
<dbReference type="SUPFAM" id="SSF51556">
    <property type="entry name" value="Metallo-dependent hydrolases"/>
    <property type="match status" value="1"/>
</dbReference>
<keyword evidence="8" id="KW-1185">Reference proteome</keyword>
<name>A0A7M2RHS5_9FIRM</name>
<dbReference type="GO" id="GO:0046872">
    <property type="term" value="F:metal ion binding"/>
    <property type="evidence" value="ECO:0007669"/>
    <property type="project" value="UniProtKB-KW"/>
</dbReference>
<dbReference type="Gene3D" id="2.30.40.10">
    <property type="entry name" value="Urease, subunit C, domain 1"/>
    <property type="match status" value="1"/>
</dbReference>
<dbReference type="Pfam" id="PF01979">
    <property type="entry name" value="Amidohydro_1"/>
    <property type="match status" value="1"/>
</dbReference>
<feature type="domain" description="Amidohydrolase-related" evidence="6">
    <location>
        <begin position="50"/>
        <end position="437"/>
    </location>
</feature>
<evidence type="ECO:0000256" key="5">
    <source>
        <dbReference type="PIRSR" id="PIRSR611778-50"/>
    </source>
</evidence>
<dbReference type="SUPFAM" id="SSF51338">
    <property type="entry name" value="Composite domain of metallo-dependent hydrolases"/>
    <property type="match status" value="2"/>
</dbReference>
<dbReference type="InterPro" id="IPR032466">
    <property type="entry name" value="Metal_Hydrolase"/>
</dbReference>
<evidence type="ECO:0000256" key="1">
    <source>
        <dbReference type="ARBA" id="ARBA00001947"/>
    </source>
</evidence>
<evidence type="ECO:0000256" key="3">
    <source>
        <dbReference type="ARBA" id="ARBA00022723"/>
    </source>
</evidence>
<evidence type="ECO:0000313" key="8">
    <source>
        <dbReference type="Proteomes" id="UP000593601"/>
    </source>
</evidence>
<dbReference type="RefSeq" id="WP_193735250.1">
    <property type="nucleotide sequence ID" value="NZ_CP063304.1"/>
</dbReference>
<dbReference type="Gene3D" id="3.20.20.140">
    <property type="entry name" value="Metal-dependent hydrolases"/>
    <property type="match status" value="1"/>
</dbReference>
<dbReference type="InterPro" id="IPR011059">
    <property type="entry name" value="Metal-dep_hydrolase_composite"/>
</dbReference>
<dbReference type="InterPro" id="IPR050378">
    <property type="entry name" value="Metallo-dep_Hydrolases_sf"/>
</dbReference>
<dbReference type="KEGG" id="bliq:INP51_12975"/>
<dbReference type="AlphaFoldDB" id="A0A7M2RHS5"/>
<dbReference type="CDD" id="cd01314">
    <property type="entry name" value="D-HYD"/>
    <property type="match status" value="1"/>
</dbReference>
<dbReference type="FunFam" id="3.20.20.140:FF:000174">
    <property type="entry name" value="Dihydropyrimidinase-related protein 2"/>
    <property type="match status" value="1"/>
</dbReference>
<evidence type="ECO:0000256" key="4">
    <source>
        <dbReference type="ARBA" id="ARBA00022801"/>
    </source>
</evidence>
<dbReference type="InterPro" id="IPR011778">
    <property type="entry name" value="Hydantoinase/dihydroPyrase"/>
</dbReference>
<dbReference type="GO" id="GO:0004157">
    <property type="term" value="F:dihydropyrimidinase activity"/>
    <property type="evidence" value="ECO:0007669"/>
    <property type="project" value="UniProtKB-EC"/>
</dbReference>
<dbReference type="PANTHER" id="PTHR11647">
    <property type="entry name" value="HYDRANTOINASE/DIHYDROPYRIMIDINASE FAMILY MEMBER"/>
    <property type="match status" value="1"/>
</dbReference>
<dbReference type="InterPro" id="IPR006680">
    <property type="entry name" value="Amidohydro-rel"/>
</dbReference>
<comment type="cofactor">
    <cofactor evidence="1">
        <name>Zn(2+)</name>
        <dbReference type="ChEBI" id="CHEBI:29105"/>
    </cofactor>
</comment>
<gene>
    <name evidence="7" type="primary">hydA</name>
    <name evidence="7" type="ORF">INP51_12975</name>
</gene>
<dbReference type="EMBL" id="CP063304">
    <property type="protein sequence ID" value="QOV18890.1"/>
    <property type="molecule type" value="Genomic_DNA"/>
</dbReference>
<dbReference type="Proteomes" id="UP000593601">
    <property type="component" value="Chromosome"/>
</dbReference>
<proteinExistence type="inferred from homology"/>
<reference evidence="7 8" key="1">
    <citation type="submission" date="2020-10" db="EMBL/GenBank/DDBJ databases">
        <title>Blautia liquoris sp.nov., isolated from the mud in a fermentation cellar used for the production of Chinese strong-flavoured liquor.</title>
        <authorList>
            <person name="Lu L."/>
        </authorList>
    </citation>
    <scope>NUCLEOTIDE SEQUENCE [LARGE SCALE GENOMIC DNA]</scope>
    <source>
        <strain evidence="7 8">LZLJ-3</strain>
    </source>
</reference>